<protein>
    <submittedName>
        <fullName evidence="1">Uncharacterized protein</fullName>
    </submittedName>
</protein>
<evidence type="ECO:0000313" key="1">
    <source>
        <dbReference type="EMBL" id="VAW21366.1"/>
    </source>
</evidence>
<accession>A0A3B0UP18</accession>
<name>A0A3B0UP18_9ZZZZ</name>
<dbReference type="AlphaFoldDB" id="A0A3B0UP18"/>
<gene>
    <name evidence="1" type="ORF">MNBD_ALPHA11-2239</name>
</gene>
<dbReference type="EMBL" id="UOEQ01000345">
    <property type="protein sequence ID" value="VAW21366.1"/>
    <property type="molecule type" value="Genomic_DNA"/>
</dbReference>
<proteinExistence type="predicted"/>
<sequence length="99" mass="10836">MALTTISAFSTARLVSAIFVTSPSTNSTPANLARLPRPMPITRQPLFTNAFATSCPSLPFIPNTVTVFAILLFTPNAEFCFVQNLGFALSDKYDIQKYK</sequence>
<reference evidence="1" key="1">
    <citation type="submission" date="2018-06" db="EMBL/GenBank/DDBJ databases">
        <authorList>
            <person name="Zhirakovskaya E."/>
        </authorList>
    </citation>
    <scope>NUCLEOTIDE SEQUENCE</scope>
</reference>
<organism evidence="1">
    <name type="scientific">hydrothermal vent metagenome</name>
    <dbReference type="NCBI Taxonomy" id="652676"/>
    <lineage>
        <taxon>unclassified sequences</taxon>
        <taxon>metagenomes</taxon>
        <taxon>ecological metagenomes</taxon>
    </lineage>
</organism>